<accession>A0ABV0NMR5</accession>
<proteinExistence type="predicted"/>
<feature type="non-terminal residue" evidence="1">
    <location>
        <position position="1"/>
    </location>
</feature>
<sequence length="58" mass="6278">MDHAQCVANELNRDCYSASLWEYMFSSTAAGLSSDSEPGGDEAENDSDCITLENILSL</sequence>
<gene>
    <name evidence="1" type="ORF">GOODEAATRI_024075</name>
</gene>
<protein>
    <submittedName>
        <fullName evidence="1">Uncharacterized protein</fullName>
    </submittedName>
</protein>
<evidence type="ECO:0000313" key="1">
    <source>
        <dbReference type="EMBL" id="MEQ2172715.1"/>
    </source>
</evidence>
<dbReference type="Proteomes" id="UP001476798">
    <property type="component" value="Unassembled WGS sequence"/>
</dbReference>
<evidence type="ECO:0000313" key="2">
    <source>
        <dbReference type="Proteomes" id="UP001476798"/>
    </source>
</evidence>
<name>A0ABV0NMR5_9TELE</name>
<reference evidence="1 2" key="1">
    <citation type="submission" date="2021-06" db="EMBL/GenBank/DDBJ databases">
        <authorList>
            <person name="Palmer J.M."/>
        </authorList>
    </citation>
    <scope>NUCLEOTIDE SEQUENCE [LARGE SCALE GENOMIC DNA]</scope>
    <source>
        <strain evidence="1 2">GA_2019</strain>
        <tissue evidence="1">Muscle</tissue>
    </source>
</reference>
<keyword evidence="2" id="KW-1185">Reference proteome</keyword>
<organism evidence="1 2">
    <name type="scientific">Goodea atripinnis</name>
    <dbReference type="NCBI Taxonomy" id="208336"/>
    <lineage>
        <taxon>Eukaryota</taxon>
        <taxon>Metazoa</taxon>
        <taxon>Chordata</taxon>
        <taxon>Craniata</taxon>
        <taxon>Vertebrata</taxon>
        <taxon>Euteleostomi</taxon>
        <taxon>Actinopterygii</taxon>
        <taxon>Neopterygii</taxon>
        <taxon>Teleostei</taxon>
        <taxon>Neoteleostei</taxon>
        <taxon>Acanthomorphata</taxon>
        <taxon>Ovalentaria</taxon>
        <taxon>Atherinomorphae</taxon>
        <taxon>Cyprinodontiformes</taxon>
        <taxon>Goodeidae</taxon>
        <taxon>Goodea</taxon>
    </lineage>
</organism>
<comment type="caution">
    <text evidence="1">The sequence shown here is derived from an EMBL/GenBank/DDBJ whole genome shotgun (WGS) entry which is preliminary data.</text>
</comment>
<dbReference type="EMBL" id="JAHRIO010042623">
    <property type="protein sequence ID" value="MEQ2172715.1"/>
    <property type="molecule type" value="Genomic_DNA"/>
</dbReference>